<evidence type="ECO:0000313" key="2">
    <source>
        <dbReference type="EMBL" id="KAL1217971.1"/>
    </source>
</evidence>
<name>A0ABD0ZHW5_CARAN</name>
<dbReference type="EMBL" id="JBANAX010000232">
    <property type="protein sequence ID" value="KAL1217971.1"/>
    <property type="molecule type" value="Genomic_DNA"/>
</dbReference>
<gene>
    <name evidence="1" type="ORF">V5N11_025969</name>
    <name evidence="2" type="ORF">V5N11_030917</name>
</gene>
<dbReference type="EMBL" id="JBANAX010000757">
    <property type="protein sequence ID" value="KAL1194246.1"/>
    <property type="molecule type" value="Genomic_DNA"/>
</dbReference>
<dbReference type="AlphaFoldDB" id="A0ABD0ZHW5"/>
<dbReference type="InterPro" id="IPR021109">
    <property type="entry name" value="Peptidase_aspartic_dom_sf"/>
</dbReference>
<dbReference type="Gene3D" id="2.40.70.10">
    <property type="entry name" value="Acid Proteases"/>
    <property type="match status" value="1"/>
</dbReference>
<dbReference type="Pfam" id="PF13650">
    <property type="entry name" value="Asp_protease_2"/>
    <property type="match status" value="1"/>
</dbReference>
<protein>
    <submittedName>
        <fullName evidence="1">Uncharacterized protein</fullName>
    </submittedName>
</protein>
<accession>A0ABD0ZHW5</accession>
<comment type="caution">
    <text evidence="1">The sequence shown here is derived from an EMBL/GenBank/DDBJ whole genome shotgun (WGS) entry which is preliminary data.</text>
</comment>
<dbReference type="CDD" id="cd00303">
    <property type="entry name" value="retropepsin_like"/>
    <property type="match status" value="1"/>
</dbReference>
<proteinExistence type="predicted"/>
<evidence type="ECO:0000313" key="3">
    <source>
        <dbReference type="Proteomes" id="UP001558713"/>
    </source>
</evidence>
<dbReference type="Proteomes" id="UP001558713">
    <property type="component" value="Unassembled WGS sequence"/>
</dbReference>
<organism evidence="1 3">
    <name type="scientific">Cardamine amara subsp. amara</name>
    <dbReference type="NCBI Taxonomy" id="228776"/>
    <lineage>
        <taxon>Eukaryota</taxon>
        <taxon>Viridiplantae</taxon>
        <taxon>Streptophyta</taxon>
        <taxon>Embryophyta</taxon>
        <taxon>Tracheophyta</taxon>
        <taxon>Spermatophyta</taxon>
        <taxon>Magnoliopsida</taxon>
        <taxon>eudicotyledons</taxon>
        <taxon>Gunneridae</taxon>
        <taxon>Pentapetalae</taxon>
        <taxon>rosids</taxon>
        <taxon>malvids</taxon>
        <taxon>Brassicales</taxon>
        <taxon>Brassicaceae</taxon>
        <taxon>Cardamineae</taxon>
        <taxon>Cardamine</taxon>
    </lineage>
</organism>
<keyword evidence="3" id="KW-1185">Reference proteome</keyword>
<reference evidence="1 3" key="1">
    <citation type="submission" date="2024-04" db="EMBL/GenBank/DDBJ databases">
        <title>Genome assembly C_amara_ONT_v2.</title>
        <authorList>
            <person name="Yant L."/>
            <person name="Moore C."/>
            <person name="Slenker M."/>
        </authorList>
    </citation>
    <scope>NUCLEOTIDE SEQUENCE [LARGE SCALE GENOMIC DNA]</scope>
    <source>
        <tissue evidence="1">Leaf</tissue>
    </source>
</reference>
<evidence type="ECO:0000313" key="1">
    <source>
        <dbReference type="EMBL" id="KAL1194246.1"/>
    </source>
</evidence>
<sequence>MVDGLELKVMVDKLPLYEEIFEEVQPVMCYLSLNSFLGKHSPRTTKLLGRIGKHMVVVLMDSGASHNFITHVLASKLRLKSSTNTGLEVLLGNGVSVHGSGVCKNVKFALAGVEF</sequence>